<dbReference type="NCBIfam" id="NF037970">
    <property type="entry name" value="vanZ_1"/>
    <property type="match status" value="1"/>
</dbReference>
<dbReference type="Pfam" id="PF04892">
    <property type="entry name" value="VanZ"/>
    <property type="match status" value="1"/>
</dbReference>
<dbReference type="InterPro" id="IPR016747">
    <property type="entry name" value="Phosphotransbutyrylase"/>
</dbReference>
<dbReference type="OrthoDB" id="291892at2"/>
<gene>
    <name evidence="3" type="ORF">D8M05_02035</name>
</gene>
<proteinExistence type="predicted"/>
<accession>A0A494Z855</accession>
<feature type="transmembrane region" description="Helical" evidence="1">
    <location>
        <begin position="138"/>
        <end position="157"/>
    </location>
</feature>
<reference evidence="3 4" key="1">
    <citation type="journal article" date="2015" name="Antonie Van Leeuwenhoek">
        <title>Oceanobacillus bengalensis sp. nov., a bacterium isolated from seawater of the Bay of Bengal.</title>
        <authorList>
            <person name="Yongchang O."/>
            <person name="Xiang W."/>
            <person name="Wang G."/>
        </authorList>
    </citation>
    <scope>NUCLEOTIDE SEQUENCE [LARGE SCALE GENOMIC DNA]</scope>
    <source>
        <strain evidence="3 4">MCCC 1K00260</strain>
    </source>
</reference>
<name>A0A494Z855_9BACI</name>
<organism evidence="3 4">
    <name type="scientific">Oceanobacillus bengalensis</name>
    <dbReference type="NCBI Taxonomy" id="1435466"/>
    <lineage>
        <taxon>Bacteria</taxon>
        <taxon>Bacillati</taxon>
        <taxon>Bacillota</taxon>
        <taxon>Bacilli</taxon>
        <taxon>Bacillales</taxon>
        <taxon>Bacillaceae</taxon>
        <taxon>Oceanobacillus</taxon>
    </lineage>
</organism>
<dbReference type="RefSeq" id="WP_121128152.1">
    <property type="nucleotide sequence ID" value="NZ_JBHUFK010000006.1"/>
</dbReference>
<keyword evidence="1" id="KW-1133">Transmembrane helix</keyword>
<dbReference type="Proteomes" id="UP000281813">
    <property type="component" value="Unassembled WGS sequence"/>
</dbReference>
<dbReference type="PIRSF" id="PIRSF019083">
    <property type="entry name" value="UCP019083_VanZ"/>
    <property type="match status" value="1"/>
</dbReference>
<dbReference type="AlphaFoldDB" id="A0A494Z855"/>
<evidence type="ECO:0000256" key="1">
    <source>
        <dbReference type="SAM" id="Phobius"/>
    </source>
</evidence>
<dbReference type="InterPro" id="IPR006976">
    <property type="entry name" value="VanZ-like"/>
</dbReference>
<keyword evidence="1" id="KW-0472">Membrane</keyword>
<evidence type="ECO:0000313" key="4">
    <source>
        <dbReference type="Proteomes" id="UP000281813"/>
    </source>
</evidence>
<feature type="transmembrane region" description="Helical" evidence="1">
    <location>
        <begin position="6"/>
        <end position="25"/>
    </location>
</feature>
<dbReference type="EMBL" id="RBZO01000002">
    <property type="protein sequence ID" value="RKQ18207.1"/>
    <property type="molecule type" value="Genomic_DNA"/>
</dbReference>
<keyword evidence="1" id="KW-0812">Transmembrane</keyword>
<keyword evidence="4" id="KW-1185">Reference proteome</keyword>
<feature type="transmembrane region" description="Helical" evidence="1">
    <location>
        <begin position="101"/>
        <end position="118"/>
    </location>
</feature>
<evidence type="ECO:0000313" key="3">
    <source>
        <dbReference type="EMBL" id="RKQ18207.1"/>
    </source>
</evidence>
<comment type="caution">
    <text evidence="3">The sequence shown here is derived from an EMBL/GenBank/DDBJ whole genome shotgun (WGS) entry which is preliminary data.</text>
</comment>
<evidence type="ECO:0000259" key="2">
    <source>
        <dbReference type="Pfam" id="PF04892"/>
    </source>
</evidence>
<feature type="domain" description="VanZ-like" evidence="2">
    <location>
        <begin position="7"/>
        <end position="154"/>
    </location>
</feature>
<feature type="transmembrane region" description="Helical" evidence="1">
    <location>
        <begin position="72"/>
        <end position="94"/>
    </location>
</feature>
<protein>
    <submittedName>
        <fullName evidence="3">VanZ family protein</fullName>
    </submittedName>
</protein>
<sequence>MKKILYWLLPVGWMGIIFISSSTPYENQDIKPLLGSFIDFSFLEPLVSWITFTYNQSLVSVDALGINGFIEFFIRKGAHFGVFFVLLCLFYFAIVKTTHLTYKKAIFISFLLSVAYAITDELHQGMTPNRTPYVGDVIIDSIGAGIAILCISILRWWKMDTKN</sequence>